<dbReference type="Pfam" id="PF07727">
    <property type="entry name" value="RVT_2"/>
    <property type="match status" value="1"/>
</dbReference>
<dbReference type="PANTHER" id="PTHR11439:SF515">
    <property type="entry name" value="GAG-POL POLYPROTEIN"/>
    <property type="match status" value="1"/>
</dbReference>
<dbReference type="Pfam" id="PF13961">
    <property type="entry name" value="DUF4219"/>
    <property type="match status" value="1"/>
</dbReference>
<protein>
    <recommendedName>
        <fullName evidence="3">Integrase catalytic domain-containing protein</fullName>
    </recommendedName>
</protein>
<dbReference type="Pfam" id="PF22936">
    <property type="entry name" value="Pol_BBD"/>
    <property type="match status" value="1"/>
</dbReference>
<name>A0A7H4LDI7_WHEAT</name>
<dbReference type="Proteomes" id="UP000280104">
    <property type="component" value="Chromosome II"/>
</dbReference>
<evidence type="ECO:0000259" key="3">
    <source>
        <dbReference type="PROSITE" id="PS50994"/>
    </source>
</evidence>
<keyword evidence="1" id="KW-0378">Hydrolase</keyword>
<dbReference type="PANTHER" id="PTHR11439">
    <property type="entry name" value="GAG-POL-RELATED RETROTRANSPOSON"/>
    <property type="match status" value="1"/>
</dbReference>
<dbReference type="InterPro" id="IPR054722">
    <property type="entry name" value="PolX-like_BBD"/>
</dbReference>
<organism evidence="4 5">
    <name type="scientific">Triticum aestivum</name>
    <name type="common">Wheat</name>
    <dbReference type="NCBI Taxonomy" id="4565"/>
    <lineage>
        <taxon>Eukaryota</taxon>
        <taxon>Viridiplantae</taxon>
        <taxon>Streptophyta</taxon>
        <taxon>Embryophyta</taxon>
        <taxon>Tracheophyta</taxon>
        <taxon>Spermatophyta</taxon>
        <taxon>Magnoliopsida</taxon>
        <taxon>Liliopsida</taxon>
        <taxon>Poales</taxon>
        <taxon>Poaceae</taxon>
        <taxon>BOP clade</taxon>
        <taxon>Pooideae</taxon>
        <taxon>Triticodae</taxon>
        <taxon>Triticeae</taxon>
        <taxon>Triticinae</taxon>
        <taxon>Triticum</taxon>
    </lineage>
</organism>
<evidence type="ECO:0000313" key="4">
    <source>
        <dbReference type="EMBL" id="SPT16675.1"/>
    </source>
</evidence>
<dbReference type="SUPFAM" id="SSF56672">
    <property type="entry name" value="DNA/RNA polymerases"/>
    <property type="match status" value="1"/>
</dbReference>
<evidence type="ECO:0000256" key="1">
    <source>
        <dbReference type="ARBA" id="ARBA00022750"/>
    </source>
</evidence>
<dbReference type="InterPro" id="IPR012337">
    <property type="entry name" value="RNaseH-like_sf"/>
</dbReference>
<dbReference type="Pfam" id="PF14223">
    <property type="entry name" value="Retrotran_gag_2"/>
    <property type="match status" value="1"/>
</dbReference>
<dbReference type="GO" id="GO:0015074">
    <property type="term" value="P:DNA integration"/>
    <property type="evidence" value="ECO:0007669"/>
    <property type="project" value="InterPro"/>
</dbReference>
<dbReference type="CDD" id="cd09272">
    <property type="entry name" value="RNase_HI_RT_Ty1"/>
    <property type="match status" value="1"/>
</dbReference>
<dbReference type="InterPro" id="IPR013103">
    <property type="entry name" value="RVT_2"/>
</dbReference>
<dbReference type="InterPro" id="IPR025314">
    <property type="entry name" value="DUF4219"/>
</dbReference>
<dbReference type="InterPro" id="IPR025724">
    <property type="entry name" value="GAG-pre-integrase_dom"/>
</dbReference>
<dbReference type="Pfam" id="PF13976">
    <property type="entry name" value="gag_pre-integrs"/>
    <property type="match status" value="1"/>
</dbReference>
<dbReference type="InterPro" id="IPR001584">
    <property type="entry name" value="Integrase_cat-core"/>
</dbReference>
<keyword evidence="1" id="KW-0064">Aspartyl protease</keyword>
<dbReference type="GO" id="GO:0003676">
    <property type="term" value="F:nucleic acid binding"/>
    <property type="evidence" value="ECO:0007669"/>
    <property type="project" value="InterPro"/>
</dbReference>
<proteinExistence type="predicted"/>
<feature type="region of interest" description="Disordered" evidence="2">
    <location>
        <begin position="1"/>
        <end position="31"/>
    </location>
</feature>
<sequence>MVNDDKSKSPQTSGGTPRAQITDGDEQSGSIVQTRVVREGGGGSPWPMLTRTNYGDWALLMQVKLEGRHLWEAIETGTAVRSDDRLAMEAILCGVPPEMVATLAAKSTAKEAWEALKTMRLGVARVREAKAATLSKQYTVVTFNDDECIDDFAMRLTGMVNQLSLLGKTIPEKKVVHKFLSVVPRQFSQITLSIETLVDLDTLSMEELVGRLKAAEERYGLDSGNTNGGQLLMTEEEWNARLKRHENDGSGENTARECRTRIREEANLVEHGGHAADGHDDDPTLLMAVIATDPPQTVGEHIMLNEERAEVNLGADEEPCDGRWFLETGASNHMTGDRMAFAELDEGVTGSVGFGDGSSVAIHGRGTIMFTVRSGDQRALTDIYFIPRLKSSIISLGQLDEHGCTVKIQGGLLTLYDPHQHELAQVRRNGKRLYVVRLDISHPVCLAAHAGDEAWRWHARFGHQHFDALWRMGRADMVRGMPLVEHTKELCDACLVGKQRHALFPSQARYRAKDPLELVHADLCGPITPSTPGGKRYFMLIVDDHSRYMWAMLLPAKDAAAASNRHFVAAAEAEWGAKLRTFRTDRGDEFTSTALGEYFTDHGVQRHLTAPYSPQQNDVVEWRNQTIVGMARSMLKAKNMPSWFWGEAVATAVFILNRSYTRSVDGKTPNTRPGLKKLDDRSTKMIFIGYEEGSMAYRVYDPLTKRVYASRDVVFDEAASWDWGTGGEPTVEPLVVHHELPLVARAQSVHNTAGNPSEEDDGDAGATPAASKTIVSVPPIDTPEGVGFVTPPTMQPDLFDADDDLMAEQLLLAEEEPLSFTDAEPHECWRRAMLDELASIEENDTWTPTDLPAGHQAIGLKWVFKLKKDTAGVVVKHKARLVARGFVQKEGVDYDDAFAPVARLDSVRVMVGMAAQHGWELHHLDVKSAFLNGELKEEVYVKQPPGFARSSEEHKVYRLHKALYGLRQAPRAWNAKLDRTMQQLGFASCSSEHDMYTRGEGQARLLVGVYVDDLVVTGADAKAIHGFKTEMMGRRRTPASSWSGRGMADCNPVHVPMEPRLKLSKEGPEPRVDATHYRSIIGGLSYLTHTRPDIMFAVGYVSRFMEAPTTAHLAAVKHLLRYIAGTRKYGCRYVKRGDGKLIGYSDSDLAGDVDDHKSTSGNLFFLGGAPITWQSQKQKIVALSSCEAEYVAATTAACQAIWLSRLMRDLLKEEAGATTIFIDNKSAIQLCKNPVCHDRSKHIDVRFHFIRKCVEEGKIRVKHIATGDQLADIFTKSLGRTRFQQLRARIGMVEV</sequence>
<accession>A0A7H4LDI7</accession>
<dbReference type="InterPro" id="IPR057670">
    <property type="entry name" value="SH3_retrovirus"/>
</dbReference>
<gene>
    <name evidence="4" type="ORF">CAMPLR22A2D_LOCUS1275</name>
</gene>
<dbReference type="InterPro" id="IPR036397">
    <property type="entry name" value="RNaseH_sf"/>
</dbReference>
<evidence type="ECO:0000256" key="2">
    <source>
        <dbReference type="SAM" id="MobiDB-lite"/>
    </source>
</evidence>
<evidence type="ECO:0000313" key="5">
    <source>
        <dbReference type="Proteomes" id="UP000280104"/>
    </source>
</evidence>
<keyword evidence="1" id="KW-0645">Protease</keyword>
<dbReference type="PROSITE" id="PS50994">
    <property type="entry name" value="INTEGRASE"/>
    <property type="match status" value="1"/>
</dbReference>
<dbReference type="SUPFAM" id="SSF53098">
    <property type="entry name" value="Ribonuclease H-like"/>
    <property type="match status" value="1"/>
</dbReference>
<reference evidence="4 5" key="1">
    <citation type="submission" date="2018-05" db="EMBL/GenBank/DDBJ databases">
        <authorList>
            <person name="Thind KAUR A."/>
        </authorList>
    </citation>
    <scope>NUCLEOTIDE SEQUENCE [LARGE SCALE GENOMIC DNA]</scope>
</reference>
<dbReference type="Pfam" id="PF00665">
    <property type="entry name" value="rve"/>
    <property type="match status" value="1"/>
</dbReference>
<dbReference type="Gene3D" id="3.30.420.10">
    <property type="entry name" value="Ribonuclease H-like superfamily/Ribonuclease H"/>
    <property type="match status" value="1"/>
</dbReference>
<feature type="domain" description="Integrase catalytic" evidence="3">
    <location>
        <begin position="511"/>
        <end position="677"/>
    </location>
</feature>
<dbReference type="GO" id="GO:0004190">
    <property type="term" value="F:aspartic-type endopeptidase activity"/>
    <property type="evidence" value="ECO:0007669"/>
    <property type="project" value="UniProtKB-KW"/>
</dbReference>
<dbReference type="Pfam" id="PF25597">
    <property type="entry name" value="SH3_retrovirus"/>
    <property type="match status" value="1"/>
</dbReference>
<dbReference type="EMBL" id="LS480641">
    <property type="protein sequence ID" value="SPT16675.1"/>
    <property type="molecule type" value="Genomic_DNA"/>
</dbReference>
<dbReference type="InterPro" id="IPR043502">
    <property type="entry name" value="DNA/RNA_pol_sf"/>
</dbReference>